<organism evidence="1 2">
    <name type="scientific">Streptomyces camponoticapitis</name>
    <dbReference type="NCBI Taxonomy" id="1616125"/>
    <lineage>
        <taxon>Bacteria</taxon>
        <taxon>Bacillati</taxon>
        <taxon>Actinomycetota</taxon>
        <taxon>Actinomycetes</taxon>
        <taxon>Kitasatosporales</taxon>
        <taxon>Streptomycetaceae</taxon>
        <taxon>Streptomyces</taxon>
    </lineage>
</organism>
<name>A0ABQ2DX98_9ACTN</name>
<dbReference type="SUPFAM" id="SSF50475">
    <property type="entry name" value="FMN-binding split barrel"/>
    <property type="match status" value="1"/>
</dbReference>
<keyword evidence="2" id="KW-1185">Reference proteome</keyword>
<dbReference type="RefSeq" id="WP_189105644.1">
    <property type="nucleotide sequence ID" value="NZ_BMMV01000002.1"/>
</dbReference>
<gene>
    <name evidence="1" type="ORF">GCM10011583_05450</name>
</gene>
<dbReference type="EMBL" id="BMMV01000002">
    <property type="protein sequence ID" value="GGJ77058.1"/>
    <property type="molecule type" value="Genomic_DNA"/>
</dbReference>
<evidence type="ECO:0008006" key="3">
    <source>
        <dbReference type="Google" id="ProtNLM"/>
    </source>
</evidence>
<protein>
    <recommendedName>
        <fullName evidence="3">DUF2255 family protein</fullName>
    </recommendedName>
</protein>
<evidence type="ECO:0000313" key="2">
    <source>
        <dbReference type="Proteomes" id="UP000660265"/>
    </source>
</evidence>
<dbReference type="Gene3D" id="2.30.110.10">
    <property type="entry name" value="Electron Transport, Fmn-binding Protein, Chain A"/>
    <property type="match status" value="1"/>
</dbReference>
<dbReference type="Pfam" id="PF10012">
    <property type="entry name" value="DUF2255"/>
    <property type="match status" value="1"/>
</dbReference>
<proteinExistence type="predicted"/>
<dbReference type="InterPro" id="IPR012349">
    <property type="entry name" value="Split_barrel_FMN-bd"/>
</dbReference>
<dbReference type="Proteomes" id="UP000660265">
    <property type="component" value="Unassembled WGS sequence"/>
</dbReference>
<accession>A0ABQ2DX98</accession>
<comment type="caution">
    <text evidence="1">The sequence shown here is derived from an EMBL/GenBank/DDBJ whole genome shotgun (WGS) entry which is preliminary data.</text>
</comment>
<sequence length="132" mass="14579">MTATEEFQETTAYLEHVETAMIATTLPRGGEIITPIWAVTVDGVPYIRSGHGTQAKWYRRALQAGRADFVDGTRRFPVRLAATADAARDTAVDQAYIDKYQTLWPGPTRSMTTEPARTTTLRLLSPDPGPAR</sequence>
<dbReference type="InterPro" id="IPR016888">
    <property type="entry name" value="UCP028498"/>
</dbReference>
<evidence type="ECO:0000313" key="1">
    <source>
        <dbReference type="EMBL" id="GGJ77058.1"/>
    </source>
</evidence>
<reference evidence="2" key="1">
    <citation type="journal article" date="2019" name="Int. J. Syst. Evol. Microbiol.">
        <title>The Global Catalogue of Microorganisms (GCM) 10K type strain sequencing project: providing services to taxonomists for standard genome sequencing and annotation.</title>
        <authorList>
            <consortium name="The Broad Institute Genomics Platform"/>
            <consortium name="The Broad Institute Genome Sequencing Center for Infectious Disease"/>
            <person name="Wu L."/>
            <person name="Ma J."/>
        </authorList>
    </citation>
    <scope>NUCLEOTIDE SEQUENCE [LARGE SCALE GENOMIC DNA]</scope>
    <source>
        <strain evidence="2">CGMCC 4.7275</strain>
    </source>
</reference>